<sequence length="101" mass="11504">MGGSQIVDLDRLGVLKRLVGQKFVRRGGCLRPGAVVLCDNRVHIPRRARTHFLQKRHSTTIARGDSERRVCLKIDIGARKDLVLRRPGSCHTITPLIQNWW</sequence>
<reference evidence="1" key="1">
    <citation type="submission" date="2019-08" db="EMBL/GenBank/DDBJ databases">
        <authorList>
            <person name="Kucharzyk K."/>
            <person name="Murdoch R.W."/>
            <person name="Higgins S."/>
            <person name="Loffler F."/>
        </authorList>
    </citation>
    <scope>NUCLEOTIDE SEQUENCE</scope>
</reference>
<protein>
    <submittedName>
        <fullName evidence="1">Uncharacterized protein</fullName>
    </submittedName>
</protein>
<evidence type="ECO:0000313" key="1">
    <source>
        <dbReference type="EMBL" id="MPN04552.1"/>
    </source>
</evidence>
<name>A0A645ETK7_9ZZZZ</name>
<comment type="caution">
    <text evidence="1">The sequence shown here is derived from an EMBL/GenBank/DDBJ whole genome shotgun (WGS) entry which is preliminary data.</text>
</comment>
<dbReference type="EMBL" id="VSSQ01050463">
    <property type="protein sequence ID" value="MPN04552.1"/>
    <property type="molecule type" value="Genomic_DNA"/>
</dbReference>
<organism evidence="1">
    <name type="scientific">bioreactor metagenome</name>
    <dbReference type="NCBI Taxonomy" id="1076179"/>
    <lineage>
        <taxon>unclassified sequences</taxon>
        <taxon>metagenomes</taxon>
        <taxon>ecological metagenomes</taxon>
    </lineage>
</organism>
<dbReference type="AlphaFoldDB" id="A0A645ETK7"/>
<gene>
    <name evidence="1" type="ORF">SDC9_151793</name>
</gene>
<proteinExistence type="predicted"/>
<accession>A0A645ETK7</accession>